<keyword evidence="2" id="KW-0732">Signal</keyword>
<evidence type="ECO:0000256" key="2">
    <source>
        <dbReference type="SAM" id="SignalP"/>
    </source>
</evidence>
<keyword evidence="4" id="KW-1185">Reference proteome</keyword>
<feature type="region of interest" description="Disordered" evidence="1">
    <location>
        <begin position="32"/>
        <end position="52"/>
    </location>
</feature>
<gene>
    <name evidence="3" type="ORF">SOIL9_02930</name>
</gene>
<feature type="signal peptide" evidence="2">
    <location>
        <begin position="1"/>
        <end position="22"/>
    </location>
</feature>
<evidence type="ECO:0000313" key="4">
    <source>
        <dbReference type="Proteomes" id="UP000464178"/>
    </source>
</evidence>
<feature type="region of interest" description="Disordered" evidence="1">
    <location>
        <begin position="119"/>
        <end position="148"/>
    </location>
</feature>
<dbReference type="EMBL" id="LR593886">
    <property type="protein sequence ID" value="VTR98383.1"/>
    <property type="molecule type" value="Genomic_DNA"/>
</dbReference>
<organism evidence="3 4">
    <name type="scientific">Gemmata massiliana</name>
    <dbReference type="NCBI Taxonomy" id="1210884"/>
    <lineage>
        <taxon>Bacteria</taxon>
        <taxon>Pseudomonadati</taxon>
        <taxon>Planctomycetota</taxon>
        <taxon>Planctomycetia</taxon>
        <taxon>Gemmatales</taxon>
        <taxon>Gemmataceae</taxon>
        <taxon>Gemmata</taxon>
    </lineage>
</organism>
<reference evidence="3 4" key="1">
    <citation type="submission" date="2019-05" db="EMBL/GenBank/DDBJ databases">
        <authorList>
            <consortium name="Science for Life Laboratories"/>
        </authorList>
    </citation>
    <scope>NUCLEOTIDE SEQUENCE [LARGE SCALE GENOMIC DNA]</scope>
    <source>
        <strain evidence="3">Soil9</strain>
    </source>
</reference>
<evidence type="ECO:0000313" key="3">
    <source>
        <dbReference type="EMBL" id="VTR98383.1"/>
    </source>
</evidence>
<dbReference type="Proteomes" id="UP000464178">
    <property type="component" value="Chromosome"/>
</dbReference>
<feature type="compositionally biased region" description="Polar residues" evidence="1">
    <location>
        <begin position="139"/>
        <end position="148"/>
    </location>
</feature>
<feature type="chain" id="PRO_5026740399" evidence="2">
    <location>
        <begin position="23"/>
        <end position="148"/>
    </location>
</feature>
<sequence length="148" mass="16122">MKTRYLIAVCAVPFVVCGVILAQQPAALPPGATPNLPTTGGRPEASPPAGGLNYEYKYDKKATFPVPTVAHTEANLDGMAIEQLIEAMEKTRAEIVEREKLNQMRLKVLQEKVGKVKVRMDSFSGQSQPPVKIPPGHESLNSPFEQKP</sequence>
<dbReference type="KEGG" id="gms:SOIL9_02930"/>
<name>A0A6P2DCF7_9BACT</name>
<dbReference type="RefSeq" id="WP_162671577.1">
    <property type="nucleotide sequence ID" value="NZ_LR593886.1"/>
</dbReference>
<proteinExistence type="predicted"/>
<accession>A0A6P2DCF7</accession>
<protein>
    <submittedName>
        <fullName evidence="3">Uncharacterized protein</fullName>
    </submittedName>
</protein>
<evidence type="ECO:0000256" key="1">
    <source>
        <dbReference type="SAM" id="MobiDB-lite"/>
    </source>
</evidence>
<dbReference type="AlphaFoldDB" id="A0A6P2DCF7"/>